<dbReference type="InterPro" id="IPR015886">
    <property type="entry name" value="H2TH_FPG"/>
</dbReference>
<dbReference type="NCBIfam" id="NF002211">
    <property type="entry name" value="PRK01103.1"/>
    <property type="match status" value="1"/>
</dbReference>
<evidence type="ECO:0000256" key="4">
    <source>
        <dbReference type="ARBA" id="ARBA00011245"/>
    </source>
</evidence>
<comment type="catalytic activity">
    <reaction evidence="15">
        <text>2'-deoxyribonucleotide-(2'-deoxyribose 5'-phosphate)-2'-deoxyribonucleotide-DNA = a 3'-end 2'-deoxyribonucleotide-(2,3-dehydro-2,3-deoxyribose 5'-phosphate)-DNA + a 5'-end 5'-phospho-2'-deoxyribonucleoside-DNA + H(+)</text>
        <dbReference type="Rhea" id="RHEA:66592"/>
        <dbReference type="Rhea" id="RHEA-COMP:13180"/>
        <dbReference type="Rhea" id="RHEA-COMP:16897"/>
        <dbReference type="Rhea" id="RHEA-COMP:17067"/>
        <dbReference type="ChEBI" id="CHEBI:15378"/>
        <dbReference type="ChEBI" id="CHEBI:136412"/>
        <dbReference type="ChEBI" id="CHEBI:157695"/>
        <dbReference type="ChEBI" id="CHEBI:167181"/>
        <dbReference type="EC" id="4.2.99.18"/>
    </reaction>
</comment>
<dbReference type="Pfam" id="PF06831">
    <property type="entry name" value="H2TH"/>
    <property type="match status" value="1"/>
</dbReference>
<evidence type="ECO:0000256" key="6">
    <source>
        <dbReference type="ARBA" id="ARBA00022763"/>
    </source>
</evidence>
<feature type="domain" description="Formamidopyrimidine-DNA glycosylase catalytic" evidence="18">
    <location>
        <begin position="2"/>
        <end position="128"/>
    </location>
</feature>
<dbReference type="CDD" id="cd08966">
    <property type="entry name" value="EcFpg-like_N"/>
    <property type="match status" value="1"/>
</dbReference>
<dbReference type="GO" id="GO:0008270">
    <property type="term" value="F:zinc ion binding"/>
    <property type="evidence" value="ECO:0007669"/>
    <property type="project" value="UniProtKB-KW"/>
</dbReference>
<dbReference type="PROSITE" id="PS01242">
    <property type="entry name" value="ZF_FPG_1"/>
    <property type="match status" value="1"/>
</dbReference>
<evidence type="ECO:0000256" key="14">
    <source>
        <dbReference type="ARBA" id="ARBA00023295"/>
    </source>
</evidence>
<dbReference type="InterPro" id="IPR000214">
    <property type="entry name" value="Znf_DNA_glyclase/AP_lyase"/>
</dbReference>
<evidence type="ECO:0000256" key="15">
    <source>
        <dbReference type="ARBA" id="ARBA00044632"/>
    </source>
</evidence>
<dbReference type="Gene3D" id="1.10.8.50">
    <property type="match status" value="1"/>
</dbReference>
<dbReference type="InterPro" id="IPR012319">
    <property type="entry name" value="FPG_cat"/>
</dbReference>
<sequence length="288" mass="32724">MPELPEVETVSQGLAKVLVGKKISGFDCDTPKMLNYPLKKYAAIIRSLEVVAVKRRAKMIILELTSDWRILIHLKMTGQLVFRGKGECLIGGHTIDKSCEQLPNKFTHATFTFSDRSRLYFNDIRKFGWLRLHRQEELEKLFVKMALGPEPLTREFTPGKFAKSLLRRPKSKIKQFIMDARNVVGIGNIYADEVCFFSGLRPDRRVESLGQTEIKKIYQGIKKILTAAIAARGTTFSNYVNSNGEAGSYAKKLKVYQRYGRKCLRCGGEIKRQKVGGRTSSYCPTCQK</sequence>
<evidence type="ECO:0000259" key="17">
    <source>
        <dbReference type="PROSITE" id="PS51066"/>
    </source>
</evidence>
<dbReference type="PROSITE" id="PS51066">
    <property type="entry name" value="ZF_FPG_2"/>
    <property type="match status" value="1"/>
</dbReference>
<evidence type="ECO:0000256" key="5">
    <source>
        <dbReference type="ARBA" id="ARBA00022723"/>
    </source>
</evidence>
<protein>
    <submittedName>
        <fullName evidence="19">DNA-formamidopyrimidine glycosylase</fullName>
    </submittedName>
</protein>
<dbReference type="EMBL" id="MEUG01000001">
    <property type="protein sequence ID" value="OGC28150.1"/>
    <property type="molecule type" value="Genomic_DNA"/>
</dbReference>
<comment type="cofactor">
    <cofactor evidence="2">
        <name>Zn(2+)</name>
        <dbReference type="ChEBI" id="CHEBI:29105"/>
    </cofactor>
</comment>
<feature type="domain" description="FPG-type" evidence="17">
    <location>
        <begin position="254"/>
        <end position="288"/>
    </location>
</feature>
<keyword evidence="11" id="KW-0234">DNA repair</keyword>
<dbReference type="Proteomes" id="UP000178602">
    <property type="component" value="Unassembled WGS sequence"/>
</dbReference>
<evidence type="ECO:0000256" key="13">
    <source>
        <dbReference type="ARBA" id="ARBA00023268"/>
    </source>
</evidence>
<organism evidence="19 20">
    <name type="scientific">candidate division WOR-1 bacterium RIFOXYC12_FULL_54_18</name>
    <dbReference type="NCBI Taxonomy" id="1802584"/>
    <lineage>
        <taxon>Bacteria</taxon>
        <taxon>Bacillati</taxon>
        <taxon>Saganbacteria</taxon>
    </lineage>
</organism>
<evidence type="ECO:0000313" key="19">
    <source>
        <dbReference type="EMBL" id="OGC28150.1"/>
    </source>
</evidence>
<proteinExistence type="inferred from homology"/>
<dbReference type="InterPro" id="IPR020629">
    <property type="entry name" value="FPG_Glyclase"/>
</dbReference>
<evidence type="ECO:0000259" key="18">
    <source>
        <dbReference type="PROSITE" id="PS51068"/>
    </source>
</evidence>
<evidence type="ECO:0000256" key="16">
    <source>
        <dbReference type="PROSITE-ProRule" id="PRU00391"/>
    </source>
</evidence>
<comment type="similarity">
    <text evidence="3">Belongs to the FPG family.</text>
</comment>
<dbReference type="Gene3D" id="3.20.190.10">
    <property type="entry name" value="MutM-like, N-terminal"/>
    <property type="match status" value="1"/>
</dbReference>
<dbReference type="SUPFAM" id="SSF81624">
    <property type="entry name" value="N-terminal domain of MutM-like DNA repair proteins"/>
    <property type="match status" value="1"/>
</dbReference>
<reference evidence="19 20" key="1">
    <citation type="journal article" date="2016" name="Nat. Commun.">
        <title>Thousands of microbial genomes shed light on interconnected biogeochemical processes in an aquifer system.</title>
        <authorList>
            <person name="Anantharaman K."/>
            <person name="Brown C.T."/>
            <person name="Hug L.A."/>
            <person name="Sharon I."/>
            <person name="Castelle C.J."/>
            <person name="Probst A.J."/>
            <person name="Thomas B.C."/>
            <person name="Singh A."/>
            <person name="Wilkins M.J."/>
            <person name="Karaoz U."/>
            <person name="Brodie E.L."/>
            <person name="Williams K.H."/>
            <person name="Hubbard S.S."/>
            <person name="Banfield J.F."/>
        </authorList>
    </citation>
    <scope>NUCLEOTIDE SEQUENCE [LARGE SCALE GENOMIC DNA]</scope>
</reference>
<keyword evidence="7 16" id="KW-0863">Zinc-finger</keyword>
<keyword evidence="8" id="KW-0378">Hydrolase</keyword>
<comment type="caution">
    <text evidence="19">The sequence shown here is derived from an EMBL/GenBank/DDBJ whole genome shotgun (WGS) entry which is preliminary data.</text>
</comment>
<keyword evidence="10" id="KW-0238">DNA-binding</keyword>
<dbReference type="InterPro" id="IPR010663">
    <property type="entry name" value="Znf_FPG/IleRS"/>
</dbReference>
<comment type="subunit">
    <text evidence="4">Monomer.</text>
</comment>
<dbReference type="InterPro" id="IPR035937">
    <property type="entry name" value="FPG_N"/>
</dbReference>
<gene>
    <name evidence="19" type="ORF">A3K49_04085</name>
</gene>
<name>A0A1F4T6F4_UNCSA</name>
<dbReference type="GO" id="GO:0140078">
    <property type="term" value="F:class I DNA-(apurinic or apyrimidinic site) endonuclease activity"/>
    <property type="evidence" value="ECO:0007669"/>
    <property type="project" value="UniProtKB-EC"/>
</dbReference>
<evidence type="ECO:0000256" key="12">
    <source>
        <dbReference type="ARBA" id="ARBA00023239"/>
    </source>
</evidence>
<evidence type="ECO:0000256" key="1">
    <source>
        <dbReference type="ARBA" id="ARBA00001668"/>
    </source>
</evidence>
<keyword evidence="9" id="KW-0862">Zinc</keyword>
<evidence type="ECO:0000256" key="2">
    <source>
        <dbReference type="ARBA" id="ARBA00001947"/>
    </source>
</evidence>
<dbReference type="PANTHER" id="PTHR22993">
    <property type="entry name" value="FORMAMIDOPYRIMIDINE-DNA GLYCOSYLASE"/>
    <property type="match status" value="1"/>
</dbReference>
<dbReference type="GO" id="GO:0003684">
    <property type="term" value="F:damaged DNA binding"/>
    <property type="evidence" value="ECO:0007669"/>
    <property type="project" value="InterPro"/>
</dbReference>
<dbReference type="GO" id="GO:0034039">
    <property type="term" value="F:8-oxo-7,8-dihydroguanine DNA N-glycosylase activity"/>
    <property type="evidence" value="ECO:0007669"/>
    <property type="project" value="TreeGrafter"/>
</dbReference>
<keyword evidence="14" id="KW-0326">Glycosidase</keyword>
<dbReference type="NCBIfam" id="TIGR00577">
    <property type="entry name" value="fpg"/>
    <property type="match status" value="1"/>
</dbReference>
<dbReference type="InterPro" id="IPR010979">
    <property type="entry name" value="Ribosomal_uS13-like_H2TH"/>
</dbReference>
<dbReference type="InterPro" id="IPR015887">
    <property type="entry name" value="DNA_glyclase_Znf_dom_DNA_BS"/>
</dbReference>
<dbReference type="AlphaFoldDB" id="A0A1F4T6F4"/>
<dbReference type="PROSITE" id="PS51068">
    <property type="entry name" value="FPG_CAT"/>
    <property type="match status" value="1"/>
</dbReference>
<evidence type="ECO:0000313" key="20">
    <source>
        <dbReference type="Proteomes" id="UP000178602"/>
    </source>
</evidence>
<dbReference type="FunFam" id="1.10.8.50:FF:000003">
    <property type="entry name" value="Formamidopyrimidine-DNA glycosylase"/>
    <property type="match status" value="1"/>
</dbReference>
<dbReference type="SUPFAM" id="SSF57716">
    <property type="entry name" value="Glucocorticoid receptor-like (DNA-binding domain)"/>
    <property type="match status" value="1"/>
</dbReference>
<evidence type="ECO:0000256" key="8">
    <source>
        <dbReference type="ARBA" id="ARBA00022801"/>
    </source>
</evidence>
<keyword evidence="12" id="KW-0456">Lyase</keyword>
<evidence type="ECO:0000256" key="10">
    <source>
        <dbReference type="ARBA" id="ARBA00023125"/>
    </source>
</evidence>
<dbReference type="PANTHER" id="PTHR22993:SF9">
    <property type="entry name" value="FORMAMIDOPYRIMIDINE-DNA GLYCOSYLASE"/>
    <property type="match status" value="1"/>
</dbReference>
<keyword evidence="6" id="KW-0227">DNA damage</keyword>
<dbReference type="SMART" id="SM00898">
    <property type="entry name" value="Fapy_DNA_glyco"/>
    <property type="match status" value="1"/>
</dbReference>
<evidence type="ECO:0000256" key="9">
    <source>
        <dbReference type="ARBA" id="ARBA00022833"/>
    </source>
</evidence>
<dbReference type="GO" id="GO:0006284">
    <property type="term" value="P:base-excision repair"/>
    <property type="evidence" value="ECO:0007669"/>
    <property type="project" value="InterPro"/>
</dbReference>
<dbReference type="Pfam" id="PF06827">
    <property type="entry name" value="zf-FPG_IleRS"/>
    <property type="match status" value="1"/>
</dbReference>
<comment type="catalytic activity">
    <reaction evidence="1">
        <text>Hydrolysis of DNA containing ring-opened 7-methylguanine residues, releasing 2,6-diamino-4-hydroxy-5-(N-methyl)formamidopyrimidine.</text>
        <dbReference type="EC" id="3.2.2.23"/>
    </reaction>
</comment>
<accession>A0A1F4T6F4</accession>
<keyword evidence="13" id="KW-0511">Multifunctional enzyme</keyword>
<evidence type="ECO:0000256" key="7">
    <source>
        <dbReference type="ARBA" id="ARBA00022771"/>
    </source>
</evidence>
<dbReference type="GO" id="GO:0003690">
    <property type="term" value="F:double-stranded DNA binding"/>
    <property type="evidence" value="ECO:0007669"/>
    <property type="project" value="UniProtKB-ARBA"/>
</dbReference>
<evidence type="ECO:0000256" key="3">
    <source>
        <dbReference type="ARBA" id="ARBA00009409"/>
    </source>
</evidence>
<keyword evidence="5" id="KW-0479">Metal-binding</keyword>
<dbReference type="Pfam" id="PF01149">
    <property type="entry name" value="Fapy_DNA_glyco"/>
    <property type="match status" value="1"/>
</dbReference>
<evidence type="ECO:0000256" key="11">
    <source>
        <dbReference type="ARBA" id="ARBA00023204"/>
    </source>
</evidence>
<dbReference type="SMART" id="SM01232">
    <property type="entry name" value="H2TH"/>
    <property type="match status" value="1"/>
</dbReference>
<dbReference type="SUPFAM" id="SSF46946">
    <property type="entry name" value="S13-like H2TH domain"/>
    <property type="match status" value="1"/>
</dbReference>